<feature type="region of interest" description="Disordered" evidence="1">
    <location>
        <begin position="215"/>
        <end position="236"/>
    </location>
</feature>
<keyword evidence="3" id="KW-1185">Reference proteome</keyword>
<dbReference type="PANTHER" id="PTHR34427:SF5">
    <property type="entry name" value="DUF4283 DOMAIN-CONTAINING PROTEIN"/>
    <property type="match status" value="1"/>
</dbReference>
<proteinExistence type="predicted"/>
<comment type="caution">
    <text evidence="2">The sequence shown here is derived from an EMBL/GenBank/DDBJ whole genome shotgun (WGS) entry which is preliminary data.</text>
</comment>
<gene>
    <name evidence="2" type="ORF">Tco_1069987</name>
</gene>
<dbReference type="EMBL" id="BQNB010019715">
    <property type="protein sequence ID" value="GJT88270.1"/>
    <property type="molecule type" value="Genomic_DNA"/>
</dbReference>
<organism evidence="2 3">
    <name type="scientific">Tanacetum coccineum</name>
    <dbReference type="NCBI Taxonomy" id="301880"/>
    <lineage>
        <taxon>Eukaryota</taxon>
        <taxon>Viridiplantae</taxon>
        <taxon>Streptophyta</taxon>
        <taxon>Embryophyta</taxon>
        <taxon>Tracheophyta</taxon>
        <taxon>Spermatophyta</taxon>
        <taxon>Magnoliopsida</taxon>
        <taxon>eudicotyledons</taxon>
        <taxon>Gunneridae</taxon>
        <taxon>Pentapetalae</taxon>
        <taxon>asterids</taxon>
        <taxon>campanulids</taxon>
        <taxon>Asterales</taxon>
        <taxon>Asteraceae</taxon>
        <taxon>Asteroideae</taxon>
        <taxon>Anthemideae</taxon>
        <taxon>Anthemidinae</taxon>
        <taxon>Tanacetum</taxon>
    </lineage>
</organism>
<protein>
    <recommendedName>
        <fullName evidence="4">DUF4283 domain-containing protein</fullName>
    </recommendedName>
</protein>
<dbReference type="Proteomes" id="UP001151760">
    <property type="component" value="Unassembled WGS sequence"/>
</dbReference>
<dbReference type="PANTHER" id="PTHR34427">
    <property type="entry name" value="DUF4283 DOMAIN PROTEIN"/>
    <property type="match status" value="1"/>
</dbReference>
<evidence type="ECO:0000256" key="1">
    <source>
        <dbReference type="SAM" id="MobiDB-lite"/>
    </source>
</evidence>
<reference evidence="2" key="2">
    <citation type="submission" date="2022-01" db="EMBL/GenBank/DDBJ databases">
        <authorList>
            <person name="Yamashiro T."/>
            <person name="Shiraishi A."/>
            <person name="Satake H."/>
            <person name="Nakayama K."/>
        </authorList>
    </citation>
    <scope>NUCLEOTIDE SEQUENCE</scope>
</reference>
<accession>A0ABQ5HKG1</accession>
<evidence type="ECO:0000313" key="2">
    <source>
        <dbReference type="EMBL" id="GJT88270.1"/>
    </source>
</evidence>
<evidence type="ECO:0000313" key="3">
    <source>
        <dbReference type="Proteomes" id="UP001151760"/>
    </source>
</evidence>
<name>A0ABQ5HKG1_9ASTR</name>
<evidence type="ECO:0008006" key="4">
    <source>
        <dbReference type="Google" id="ProtNLM"/>
    </source>
</evidence>
<reference evidence="2" key="1">
    <citation type="journal article" date="2022" name="Int. J. Mol. Sci.">
        <title>Draft Genome of Tanacetum Coccineum: Genomic Comparison of Closely Related Tanacetum-Family Plants.</title>
        <authorList>
            <person name="Yamashiro T."/>
            <person name="Shiraishi A."/>
            <person name="Nakayama K."/>
            <person name="Satake H."/>
        </authorList>
    </citation>
    <scope>NUCLEOTIDE SEQUENCE</scope>
</reference>
<sequence length="422" mass="47858">MGNSSGSFASVLKLGKPNIVSLEQKVPSLVLDDSCFSERDFNLSLIGKVKDIRALPNLYVILEKEGFKNLKISYLVGMWVLIEMDSSVASEKFINHTGVGSWFSSLKPATNSFVSDERIVWISIEGLPLKVWSHNTFVKVASKWGELVEWENIEEKNFSRKQLCVRTKLNDIICERFKVIIQGKVQWVRAKEMEAWDPLFRNEAYDSLSFDEEDECENKGSLNGDNNESDKEVDRVSESSCMHGDALFYDNSNNKSMASKARSEDPFNLYDILNKNKENDGNSKEGELKYPQGFTPMEATVNEVQEKEMEVTTEEVNEQEYVTLNKLQATVRKGFNQETKMERMDLVTIKKLWGSTSYDYAFSSSPGSALDVVIPISSLLENIQSSERTGNQRAFVEVLSDSSEENDEKILRRVMSCSSSTK</sequence>